<accession>A0A812Q291</accession>
<feature type="compositionally biased region" description="Low complexity" evidence="7">
    <location>
        <begin position="643"/>
        <end position="654"/>
    </location>
</feature>
<proteinExistence type="predicted"/>
<feature type="transmembrane region" description="Helical" evidence="8">
    <location>
        <begin position="82"/>
        <end position="101"/>
    </location>
</feature>
<keyword evidence="2" id="KW-0813">Transport</keyword>
<evidence type="ECO:0000256" key="5">
    <source>
        <dbReference type="ARBA" id="ARBA00023065"/>
    </source>
</evidence>
<dbReference type="Proteomes" id="UP000604046">
    <property type="component" value="Unassembled WGS sequence"/>
</dbReference>
<protein>
    <submittedName>
        <fullName evidence="9">NSUN2 protein</fullName>
    </submittedName>
</protein>
<dbReference type="AlphaFoldDB" id="A0A812Q291"/>
<comment type="caution">
    <text evidence="9">The sequence shown here is derived from an EMBL/GenBank/DDBJ whole genome shotgun (WGS) entry which is preliminary data.</text>
</comment>
<dbReference type="GO" id="GO:0005254">
    <property type="term" value="F:chloride channel activity"/>
    <property type="evidence" value="ECO:0007669"/>
    <property type="project" value="InterPro"/>
</dbReference>
<feature type="region of interest" description="Disordered" evidence="7">
    <location>
        <begin position="601"/>
        <end position="673"/>
    </location>
</feature>
<evidence type="ECO:0000256" key="2">
    <source>
        <dbReference type="ARBA" id="ARBA00022448"/>
    </source>
</evidence>
<organism evidence="9 10">
    <name type="scientific">Symbiodinium natans</name>
    <dbReference type="NCBI Taxonomy" id="878477"/>
    <lineage>
        <taxon>Eukaryota</taxon>
        <taxon>Sar</taxon>
        <taxon>Alveolata</taxon>
        <taxon>Dinophyceae</taxon>
        <taxon>Suessiales</taxon>
        <taxon>Symbiodiniaceae</taxon>
        <taxon>Symbiodinium</taxon>
    </lineage>
</organism>
<evidence type="ECO:0000256" key="1">
    <source>
        <dbReference type="ARBA" id="ARBA00004141"/>
    </source>
</evidence>
<evidence type="ECO:0000313" key="9">
    <source>
        <dbReference type="EMBL" id="CAE7365718.1"/>
    </source>
</evidence>
<dbReference type="GO" id="GO:0016020">
    <property type="term" value="C:membrane"/>
    <property type="evidence" value="ECO:0007669"/>
    <property type="project" value="UniProtKB-SubCell"/>
</dbReference>
<gene>
    <name evidence="9" type="primary">NSUN2</name>
    <name evidence="9" type="ORF">SNAT2548_LOCUS19832</name>
</gene>
<dbReference type="Pfam" id="PF25539">
    <property type="entry name" value="Bestrophin_2"/>
    <property type="match status" value="1"/>
</dbReference>
<keyword evidence="3 8" id="KW-0812">Transmembrane</keyword>
<feature type="compositionally biased region" description="Polar residues" evidence="7">
    <location>
        <begin position="436"/>
        <end position="454"/>
    </location>
</feature>
<feature type="region of interest" description="Disordered" evidence="7">
    <location>
        <begin position="749"/>
        <end position="779"/>
    </location>
</feature>
<reference evidence="9" key="1">
    <citation type="submission" date="2021-02" db="EMBL/GenBank/DDBJ databases">
        <authorList>
            <person name="Dougan E. K."/>
            <person name="Rhodes N."/>
            <person name="Thang M."/>
            <person name="Chan C."/>
        </authorList>
    </citation>
    <scope>NUCLEOTIDE SEQUENCE</scope>
</reference>
<evidence type="ECO:0000256" key="7">
    <source>
        <dbReference type="SAM" id="MobiDB-lite"/>
    </source>
</evidence>
<keyword evidence="4 8" id="KW-1133">Transmembrane helix</keyword>
<keyword evidence="6 8" id="KW-0472">Membrane</keyword>
<feature type="compositionally biased region" description="Basic and acidic residues" evidence="7">
    <location>
        <begin position="612"/>
        <end position="622"/>
    </location>
</feature>
<name>A0A812Q291_9DINO</name>
<evidence type="ECO:0000313" key="10">
    <source>
        <dbReference type="Proteomes" id="UP000604046"/>
    </source>
</evidence>
<sequence>MAAASEQTPLLKHKNGEESFDSMNYDAGKLVTFEVFWNFSGTVWTKASLWKMMGILLLIAVCVASSVGLLVSDPAKLDVGRFQRISTFLEVVVGLLLGFFLSSSVQRWYNCTNGFLELFDAIRSLHMQLNALGVPKERIYLCLRYCVVSARCLDNDLIAAAMAPPERAQFLKEQWEDLSAEAEDGDVFADRSRSLATLLPNERDILKKIEDPAQTLWVWVTSLLTRMAADGEVPPIPTPTYGRIITIAEQAYGGIRTVRASMRVQPPYVHVQMMAALVLVNNLINAVSFGMTAGVTASMCIARYHPGSNSNMPGSADVSHSLQDLVVALILATVGPFLYQALLEVSVCIAQPFTAAGHDAHSPGRIPTEKLLRNLEKDLRDIEFMSQNLPWWKQTYFKDRKCECGWTFAPQQGLEKDEKVLQEGLLVCKASRALSGTSGETPLDSRANTPSAHSRTWEAPLGDESPRKEQTNPETNPGSAEVEPRSNEEEQELRQQCLPEEHELQHEHNEQPDPVLDQHDQPHSGRGEGAVEPAGEASEADYLCNAKEEQEATPEATPKELEFETAVLAFAEALDEDLQHFSTDQHEADCNGAVSVQAVQVAQVQEQEHDETEQARATDSREPSSLPARPTATDNIHSEEQVSPGPSRLLGSPPTKTEENLAEAEQSVDQGEPLCVAEGHRRARLRDVETQIPSPAEPVTSAGDAGPDGKTPEPREDATAAMETEAQHAGNDLALAAALAQLLTPRCKLPDAQSGPGPEAGHVPHASCSSSGPVQEGGAGLELNAQSKAVKEEQVVDFITSQLLRLDGSKPGRLAKEKLSMFLQLLGMNAVDIDEALDAAQVKDADGMIDYRAFMKWLMESPA</sequence>
<feature type="compositionally biased region" description="Basic and acidic residues" evidence="7">
    <location>
        <begin position="499"/>
        <end position="526"/>
    </location>
</feature>
<keyword evidence="10" id="KW-1185">Reference proteome</keyword>
<dbReference type="OrthoDB" id="426678at2759"/>
<feature type="region of interest" description="Disordered" evidence="7">
    <location>
        <begin position="436"/>
        <end position="564"/>
    </location>
</feature>
<feature type="region of interest" description="Disordered" evidence="7">
    <location>
        <begin position="687"/>
        <end position="726"/>
    </location>
</feature>
<evidence type="ECO:0000256" key="8">
    <source>
        <dbReference type="SAM" id="Phobius"/>
    </source>
</evidence>
<dbReference type="InterPro" id="IPR044669">
    <property type="entry name" value="YneE/VCCN1/2-like"/>
</dbReference>
<evidence type="ECO:0000256" key="4">
    <source>
        <dbReference type="ARBA" id="ARBA00022989"/>
    </source>
</evidence>
<evidence type="ECO:0000256" key="6">
    <source>
        <dbReference type="ARBA" id="ARBA00023136"/>
    </source>
</evidence>
<evidence type="ECO:0000256" key="3">
    <source>
        <dbReference type="ARBA" id="ARBA00022692"/>
    </source>
</evidence>
<dbReference type="EMBL" id="CAJNDS010002191">
    <property type="protein sequence ID" value="CAE7365718.1"/>
    <property type="molecule type" value="Genomic_DNA"/>
</dbReference>
<keyword evidence="5" id="KW-0406">Ion transport</keyword>
<comment type="subcellular location">
    <subcellularLocation>
        <location evidence="1">Membrane</location>
        <topology evidence="1">Multi-pass membrane protein</topology>
    </subcellularLocation>
</comment>
<feature type="transmembrane region" description="Helical" evidence="8">
    <location>
        <begin position="49"/>
        <end position="70"/>
    </location>
</feature>